<evidence type="ECO:0000313" key="3">
    <source>
        <dbReference type="Proteomes" id="UP000536179"/>
    </source>
</evidence>
<dbReference type="EMBL" id="JACHXU010000033">
    <property type="protein sequence ID" value="MBB3210211.1"/>
    <property type="molecule type" value="Genomic_DNA"/>
</dbReference>
<proteinExistence type="predicted"/>
<evidence type="ECO:0000256" key="1">
    <source>
        <dbReference type="SAM" id="MobiDB-lite"/>
    </source>
</evidence>
<gene>
    <name evidence="2" type="ORF">FHS27_006057</name>
</gene>
<organism evidence="2 3">
    <name type="scientific">Aporhodopirellula rubra</name>
    <dbReference type="NCBI Taxonomy" id="980271"/>
    <lineage>
        <taxon>Bacteria</taxon>
        <taxon>Pseudomonadati</taxon>
        <taxon>Planctomycetota</taxon>
        <taxon>Planctomycetia</taxon>
        <taxon>Pirellulales</taxon>
        <taxon>Pirellulaceae</taxon>
        <taxon>Aporhodopirellula</taxon>
    </lineage>
</organism>
<protein>
    <submittedName>
        <fullName evidence="2">Uncharacterized protein</fullName>
    </submittedName>
</protein>
<comment type="caution">
    <text evidence="2">The sequence shown here is derived from an EMBL/GenBank/DDBJ whole genome shotgun (WGS) entry which is preliminary data.</text>
</comment>
<evidence type="ECO:0000313" key="2">
    <source>
        <dbReference type="EMBL" id="MBB3210211.1"/>
    </source>
</evidence>
<keyword evidence="3" id="KW-1185">Reference proteome</keyword>
<accession>A0A7W5E4T4</accession>
<reference evidence="2 3" key="1">
    <citation type="submission" date="2020-08" db="EMBL/GenBank/DDBJ databases">
        <title>Genomic Encyclopedia of Type Strains, Phase III (KMG-III): the genomes of soil and plant-associated and newly described type strains.</title>
        <authorList>
            <person name="Whitman W."/>
        </authorList>
    </citation>
    <scope>NUCLEOTIDE SEQUENCE [LARGE SCALE GENOMIC DNA]</scope>
    <source>
        <strain evidence="2 3">CECT 8075</strain>
    </source>
</reference>
<name>A0A7W5E4T4_9BACT</name>
<dbReference type="AlphaFoldDB" id="A0A7W5E4T4"/>
<feature type="region of interest" description="Disordered" evidence="1">
    <location>
        <begin position="1"/>
        <end position="22"/>
    </location>
</feature>
<sequence>MPSTLGRPPAERVRKTTKSSPVEVPERLILTIVAIVPVTILRPKLVRDTESRVPVVLYASIRTCYEIDSEHCMQEMTPIWR</sequence>
<dbReference type="Proteomes" id="UP000536179">
    <property type="component" value="Unassembled WGS sequence"/>
</dbReference>